<dbReference type="RefSeq" id="XP_002851160.1">
    <property type="nucleotide sequence ID" value="XM_002851114.1"/>
</dbReference>
<proteinExistence type="predicted"/>
<keyword evidence="2" id="KW-0732">Signal</keyword>
<evidence type="ECO:0000256" key="1">
    <source>
        <dbReference type="SAM" id="Phobius"/>
    </source>
</evidence>
<gene>
    <name evidence="3" type="ORF">MCYG_01264</name>
</gene>
<dbReference type="EMBL" id="DS995701">
    <property type="protein sequence ID" value="EEQ28376.1"/>
    <property type="molecule type" value="Genomic_DNA"/>
</dbReference>
<name>C5FEQ2_ARTOC</name>
<keyword evidence="1" id="KW-0812">Transmembrane</keyword>
<reference evidence="4" key="1">
    <citation type="journal article" date="2012" name="MBio">
        <title>Comparative genome analysis of Trichophyton rubrum and related dermatophytes reveals candidate genes involved in infection.</title>
        <authorList>
            <person name="Martinez D.A."/>
            <person name="Oliver B.G."/>
            <person name="Graeser Y."/>
            <person name="Goldberg J.M."/>
            <person name="Li W."/>
            <person name="Martinez-Rossi N.M."/>
            <person name="Monod M."/>
            <person name="Shelest E."/>
            <person name="Barton R.C."/>
            <person name="Birch E."/>
            <person name="Brakhage A.A."/>
            <person name="Chen Z."/>
            <person name="Gurr S.J."/>
            <person name="Heiman D."/>
            <person name="Heitman J."/>
            <person name="Kosti I."/>
            <person name="Rossi A."/>
            <person name="Saif S."/>
            <person name="Samalova M."/>
            <person name="Saunders C.W."/>
            <person name="Shea T."/>
            <person name="Summerbell R.C."/>
            <person name="Xu J."/>
            <person name="Young S."/>
            <person name="Zeng Q."/>
            <person name="Birren B.W."/>
            <person name="Cuomo C.A."/>
            <person name="White T.C."/>
        </authorList>
    </citation>
    <scope>NUCLEOTIDE SEQUENCE [LARGE SCALE GENOMIC DNA]</scope>
    <source>
        <strain evidence="4">ATCC MYA-4605 / CBS 113480</strain>
    </source>
</reference>
<keyword evidence="4" id="KW-1185">Reference proteome</keyword>
<evidence type="ECO:0000313" key="3">
    <source>
        <dbReference type="EMBL" id="EEQ28376.1"/>
    </source>
</evidence>
<sequence>MAAYIIGWVWKTLVLPPLCMERPSLVAVYTQDNSTSALVLSMVAAGSSAGDDLAALNGSSLHTLLFLYLQIFVLAMKIAQLIPRITSYTATVNTAMLLRAF</sequence>
<dbReference type="VEuPathDB" id="FungiDB:MCYG_01264"/>
<dbReference type="AlphaFoldDB" id="C5FEQ2"/>
<protein>
    <submittedName>
        <fullName evidence="3">Uncharacterized protein</fullName>
    </submittedName>
</protein>
<evidence type="ECO:0000256" key="2">
    <source>
        <dbReference type="SAM" id="SignalP"/>
    </source>
</evidence>
<keyword evidence="1" id="KW-1133">Transmembrane helix</keyword>
<accession>C5FEQ2</accession>
<organism evidence="3 4">
    <name type="scientific">Arthroderma otae (strain ATCC MYA-4605 / CBS 113480)</name>
    <name type="common">Microsporum canis</name>
    <dbReference type="NCBI Taxonomy" id="554155"/>
    <lineage>
        <taxon>Eukaryota</taxon>
        <taxon>Fungi</taxon>
        <taxon>Dikarya</taxon>
        <taxon>Ascomycota</taxon>
        <taxon>Pezizomycotina</taxon>
        <taxon>Eurotiomycetes</taxon>
        <taxon>Eurotiomycetidae</taxon>
        <taxon>Onygenales</taxon>
        <taxon>Arthrodermataceae</taxon>
        <taxon>Microsporum</taxon>
    </lineage>
</organism>
<keyword evidence="1" id="KW-0472">Membrane</keyword>
<dbReference type="Proteomes" id="UP000002035">
    <property type="component" value="Unassembled WGS sequence"/>
</dbReference>
<dbReference type="GeneID" id="9228781"/>
<feature type="chain" id="PRO_5002951372" evidence="2">
    <location>
        <begin position="22"/>
        <end position="101"/>
    </location>
</feature>
<feature type="transmembrane region" description="Helical" evidence="1">
    <location>
        <begin position="61"/>
        <end position="79"/>
    </location>
</feature>
<dbReference type="HOGENOM" id="CLU_2291043_0_0_1"/>
<feature type="signal peptide" evidence="2">
    <location>
        <begin position="1"/>
        <end position="21"/>
    </location>
</feature>
<evidence type="ECO:0000313" key="4">
    <source>
        <dbReference type="Proteomes" id="UP000002035"/>
    </source>
</evidence>